<accession>A0A1H9NYL6</accession>
<dbReference type="EMBL" id="FOFR01000011">
    <property type="protein sequence ID" value="SER40679.1"/>
    <property type="molecule type" value="Genomic_DNA"/>
</dbReference>
<organism evidence="2 3">
    <name type="scientific">Lentzea xinjiangensis</name>
    <dbReference type="NCBI Taxonomy" id="402600"/>
    <lineage>
        <taxon>Bacteria</taxon>
        <taxon>Bacillati</taxon>
        <taxon>Actinomycetota</taxon>
        <taxon>Actinomycetes</taxon>
        <taxon>Pseudonocardiales</taxon>
        <taxon>Pseudonocardiaceae</taxon>
        <taxon>Lentzea</taxon>
    </lineage>
</organism>
<evidence type="ECO:0000313" key="3">
    <source>
        <dbReference type="Proteomes" id="UP000199352"/>
    </source>
</evidence>
<dbReference type="RefSeq" id="WP_089953739.1">
    <property type="nucleotide sequence ID" value="NZ_FOFR01000011.1"/>
</dbReference>
<dbReference type="Proteomes" id="UP000199352">
    <property type="component" value="Unassembled WGS sequence"/>
</dbReference>
<sequence>MDDNGPGCVAVLAGLSTLIYAIVSFGYFRQGFEELGTGETWSWLLAVLGSLVLVAAITGLGAAVRADPGCLGGLGLFAAAGALLAGHHLVVRQGDAPRWVLDPPTPAEWFWDDPPRWAEITQWIVLTVVGVAVAMAATSRR</sequence>
<keyword evidence="1" id="KW-0472">Membrane</keyword>
<feature type="transmembrane region" description="Helical" evidence="1">
    <location>
        <begin position="7"/>
        <end position="28"/>
    </location>
</feature>
<feature type="transmembrane region" description="Helical" evidence="1">
    <location>
        <begin position="120"/>
        <end position="138"/>
    </location>
</feature>
<keyword evidence="1" id="KW-1133">Transmembrane helix</keyword>
<feature type="transmembrane region" description="Helical" evidence="1">
    <location>
        <begin position="40"/>
        <end position="64"/>
    </location>
</feature>
<protein>
    <submittedName>
        <fullName evidence="2">Uncharacterized protein</fullName>
    </submittedName>
</protein>
<feature type="transmembrane region" description="Helical" evidence="1">
    <location>
        <begin position="71"/>
        <end position="91"/>
    </location>
</feature>
<evidence type="ECO:0000313" key="2">
    <source>
        <dbReference type="EMBL" id="SER40679.1"/>
    </source>
</evidence>
<evidence type="ECO:0000256" key="1">
    <source>
        <dbReference type="SAM" id="Phobius"/>
    </source>
</evidence>
<dbReference type="STRING" id="402600.SAMN05216188_11149"/>
<proteinExistence type="predicted"/>
<keyword evidence="3" id="KW-1185">Reference proteome</keyword>
<keyword evidence="1" id="KW-0812">Transmembrane</keyword>
<dbReference type="AlphaFoldDB" id="A0A1H9NYL6"/>
<name>A0A1H9NYL6_9PSEU</name>
<gene>
    <name evidence="2" type="ORF">SAMN05216188_11149</name>
</gene>
<reference evidence="3" key="1">
    <citation type="submission" date="2016-10" db="EMBL/GenBank/DDBJ databases">
        <authorList>
            <person name="Varghese N."/>
            <person name="Submissions S."/>
        </authorList>
    </citation>
    <scope>NUCLEOTIDE SEQUENCE [LARGE SCALE GENOMIC DNA]</scope>
    <source>
        <strain evidence="3">CGMCC 4.3525</strain>
    </source>
</reference>